<protein>
    <recommendedName>
        <fullName evidence="4">FAR1 domain-containing protein</fullName>
    </recommendedName>
</protein>
<dbReference type="EnsemblPlants" id="AET7Gv21230100.1">
    <property type="protein sequence ID" value="AET7Gv21230100.1"/>
    <property type="gene ID" value="AET7Gv21230100"/>
</dbReference>
<proteinExistence type="predicted"/>
<dbReference type="AlphaFoldDB" id="A0A453T3Z6"/>
<reference evidence="2" key="5">
    <citation type="journal article" date="2021" name="G3 (Bethesda)">
        <title>Aegilops tauschii genome assembly Aet v5.0 features greater sequence contiguity and improved annotation.</title>
        <authorList>
            <person name="Wang L."/>
            <person name="Zhu T."/>
            <person name="Rodriguez J.C."/>
            <person name="Deal K.R."/>
            <person name="Dubcovsky J."/>
            <person name="McGuire P.E."/>
            <person name="Lux T."/>
            <person name="Spannagl M."/>
            <person name="Mayer K.F.X."/>
            <person name="Baldrich P."/>
            <person name="Meyers B.C."/>
            <person name="Huo N."/>
            <person name="Gu Y.Q."/>
            <person name="Zhou H."/>
            <person name="Devos K.M."/>
            <person name="Bennetzen J.L."/>
            <person name="Unver T."/>
            <person name="Budak H."/>
            <person name="Gulick P.J."/>
            <person name="Galiba G."/>
            <person name="Kalapos B."/>
            <person name="Nelson D.R."/>
            <person name="Li P."/>
            <person name="You F.M."/>
            <person name="Luo M.C."/>
            <person name="Dvorak J."/>
        </authorList>
    </citation>
    <scope>NUCLEOTIDE SEQUENCE [LARGE SCALE GENOMIC DNA]</scope>
    <source>
        <strain evidence="2">cv. AL8/78</strain>
    </source>
</reference>
<organism evidence="2 3">
    <name type="scientific">Aegilops tauschii subsp. strangulata</name>
    <name type="common">Goatgrass</name>
    <dbReference type="NCBI Taxonomy" id="200361"/>
    <lineage>
        <taxon>Eukaryota</taxon>
        <taxon>Viridiplantae</taxon>
        <taxon>Streptophyta</taxon>
        <taxon>Embryophyta</taxon>
        <taxon>Tracheophyta</taxon>
        <taxon>Spermatophyta</taxon>
        <taxon>Magnoliopsida</taxon>
        <taxon>Liliopsida</taxon>
        <taxon>Poales</taxon>
        <taxon>Poaceae</taxon>
        <taxon>BOP clade</taxon>
        <taxon>Pooideae</taxon>
        <taxon>Triticodae</taxon>
        <taxon>Triticeae</taxon>
        <taxon>Triticinae</taxon>
        <taxon>Aegilops</taxon>
    </lineage>
</organism>
<evidence type="ECO:0000256" key="1">
    <source>
        <dbReference type="SAM" id="MobiDB-lite"/>
    </source>
</evidence>
<sequence length="234" mass="25623">MEFLMQPIDGSNFLEEVGESLVSVPEGADAVDVEMVATQVTEGHQLAVEDQPAATGEAQILMLSEGARERRDVSPPSSELSTGKMNPRAPGWNKRLRIGAAAPSRPPCPNRVTAFEKAFRNYAENPRYNVITPTIGTTFDFVGEACDFYNLYSWEKGFGIRYGKSRLNVERIKCMQEIVCGCSGKAGVENTRSCRCECPALIKAPMSRGGKISLRGRWVNLPEQAVGFNKKQGG</sequence>
<reference evidence="2" key="3">
    <citation type="journal article" date="2017" name="Nature">
        <title>Genome sequence of the progenitor of the wheat D genome Aegilops tauschii.</title>
        <authorList>
            <person name="Luo M.C."/>
            <person name="Gu Y.Q."/>
            <person name="Puiu D."/>
            <person name="Wang H."/>
            <person name="Twardziok S.O."/>
            <person name="Deal K.R."/>
            <person name="Huo N."/>
            <person name="Zhu T."/>
            <person name="Wang L."/>
            <person name="Wang Y."/>
            <person name="McGuire P.E."/>
            <person name="Liu S."/>
            <person name="Long H."/>
            <person name="Ramasamy R.K."/>
            <person name="Rodriguez J.C."/>
            <person name="Van S.L."/>
            <person name="Yuan L."/>
            <person name="Wang Z."/>
            <person name="Xia Z."/>
            <person name="Xiao L."/>
            <person name="Anderson O.D."/>
            <person name="Ouyang S."/>
            <person name="Liang Y."/>
            <person name="Zimin A.V."/>
            <person name="Pertea G."/>
            <person name="Qi P."/>
            <person name="Bennetzen J.L."/>
            <person name="Dai X."/>
            <person name="Dawson M.W."/>
            <person name="Muller H.G."/>
            <person name="Kugler K."/>
            <person name="Rivarola-Duarte L."/>
            <person name="Spannagl M."/>
            <person name="Mayer K.F.X."/>
            <person name="Lu F.H."/>
            <person name="Bevan M.W."/>
            <person name="Leroy P."/>
            <person name="Li P."/>
            <person name="You F.M."/>
            <person name="Sun Q."/>
            <person name="Liu Z."/>
            <person name="Lyons E."/>
            <person name="Wicker T."/>
            <person name="Salzberg S.L."/>
            <person name="Devos K.M."/>
            <person name="Dvorak J."/>
        </authorList>
    </citation>
    <scope>NUCLEOTIDE SEQUENCE [LARGE SCALE GENOMIC DNA]</scope>
    <source>
        <strain evidence="2">cv. AL8/78</strain>
    </source>
</reference>
<feature type="compositionally biased region" description="Polar residues" evidence="1">
    <location>
        <begin position="75"/>
        <end position="84"/>
    </location>
</feature>
<reference evidence="3" key="2">
    <citation type="journal article" date="2017" name="Nat. Plants">
        <title>The Aegilops tauschii genome reveals multiple impacts of transposons.</title>
        <authorList>
            <person name="Zhao G."/>
            <person name="Zou C."/>
            <person name="Li K."/>
            <person name="Wang K."/>
            <person name="Li T."/>
            <person name="Gao L."/>
            <person name="Zhang X."/>
            <person name="Wang H."/>
            <person name="Yang Z."/>
            <person name="Liu X."/>
            <person name="Jiang W."/>
            <person name="Mao L."/>
            <person name="Kong X."/>
            <person name="Jiao Y."/>
            <person name="Jia J."/>
        </authorList>
    </citation>
    <scope>NUCLEOTIDE SEQUENCE [LARGE SCALE GENOMIC DNA]</scope>
    <source>
        <strain evidence="3">cv. AL8/78</strain>
    </source>
</reference>
<reference evidence="2" key="4">
    <citation type="submission" date="2019-03" db="UniProtKB">
        <authorList>
            <consortium name="EnsemblPlants"/>
        </authorList>
    </citation>
    <scope>IDENTIFICATION</scope>
</reference>
<name>A0A453T3Z6_AEGTS</name>
<dbReference type="PANTHER" id="PTHR47482:SF5">
    <property type="entry name" value="FAR1 DOMAIN-CONTAINING PROTEIN"/>
    <property type="match status" value="1"/>
</dbReference>
<reference evidence="3" key="1">
    <citation type="journal article" date="2014" name="Science">
        <title>Ancient hybridizations among the ancestral genomes of bread wheat.</title>
        <authorList>
            <consortium name="International Wheat Genome Sequencing Consortium,"/>
            <person name="Marcussen T."/>
            <person name="Sandve S.R."/>
            <person name="Heier L."/>
            <person name="Spannagl M."/>
            <person name="Pfeifer M."/>
            <person name="Jakobsen K.S."/>
            <person name="Wulff B.B."/>
            <person name="Steuernagel B."/>
            <person name="Mayer K.F."/>
            <person name="Olsen O.A."/>
        </authorList>
    </citation>
    <scope>NUCLEOTIDE SEQUENCE [LARGE SCALE GENOMIC DNA]</scope>
    <source>
        <strain evidence="3">cv. AL8/78</strain>
    </source>
</reference>
<feature type="region of interest" description="Disordered" evidence="1">
    <location>
        <begin position="64"/>
        <end position="88"/>
    </location>
</feature>
<dbReference type="Gramene" id="AET7Gv21230100.1">
    <property type="protein sequence ID" value="AET7Gv21230100.1"/>
    <property type="gene ID" value="AET7Gv21230100"/>
</dbReference>
<dbReference type="PANTHER" id="PTHR47482">
    <property type="entry name" value="OS11G0632001 PROTEIN"/>
    <property type="match status" value="1"/>
</dbReference>
<accession>A0A453T3Z6</accession>
<dbReference type="Proteomes" id="UP000015105">
    <property type="component" value="Chromosome 7D"/>
</dbReference>
<keyword evidence="3" id="KW-1185">Reference proteome</keyword>
<evidence type="ECO:0000313" key="3">
    <source>
        <dbReference type="Proteomes" id="UP000015105"/>
    </source>
</evidence>
<evidence type="ECO:0008006" key="4">
    <source>
        <dbReference type="Google" id="ProtNLM"/>
    </source>
</evidence>
<evidence type="ECO:0000313" key="2">
    <source>
        <dbReference type="EnsemblPlants" id="AET7Gv21230100.1"/>
    </source>
</evidence>